<reference evidence="6 8" key="2">
    <citation type="submission" date="2014-07" db="EMBL/GenBank/DDBJ databases">
        <title>Porphyromonadaceae bacterium OUH 334697 = ATCC BAA-2682 = DSM 28341 draft genome.</title>
        <authorList>
            <person name="Sydenham T.V."/>
            <person name="Hasman H."/>
            <person name="Justesen U.S."/>
        </authorList>
    </citation>
    <scope>NUCLEOTIDE SEQUENCE [LARGE SCALE GENOMIC DNA]</scope>
    <source>
        <strain evidence="6 8">OUH 334697</strain>
    </source>
</reference>
<keyword evidence="3" id="KW-0378">Hydrolase</keyword>
<dbReference type="Pfam" id="PF00753">
    <property type="entry name" value="Lactamase_B"/>
    <property type="match status" value="1"/>
</dbReference>
<sequence length="213" mass="23631">MEIKVFVNNPWQENTVVLYDETGEAVVIDCGCFSEEERLRVKDFLADHHLKPVALLDTHLHIDHIFGNDFMFNEYGLSAQAHPADAFWVEDAEKYAAMLGVRGITPPPALGDFLEDGQIVRFGHSELEVIHVPGHSPGGVCFYSKKDKLLISGDVLFEGSVGRADLPGGNMAELLDGIRAKLFVLPDDVRVIPGHGRETTIGAEKRYNPFFQV</sequence>
<dbReference type="EMBL" id="JPIU01000038">
    <property type="protein sequence ID" value="KIO44928.1"/>
    <property type="molecule type" value="Genomic_DNA"/>
</dbReference>
<dbReference type="AlphaFoldDB" id="A0A0C3MEQ3"/>
<dbReference type="GO" id="GO:0016787">
    <property type="term" value="F:hydrolase activity"/>
    <property type="evidence" value="ECO:0007669"/>
    <property type="project" value="UniProtKB-KW"/>
</dbReference>
<dbReference type="InterPro" id="IPR036866">
    <property type="entry name" value="RibonucZ/Hydroxyglut_hydro"/>
</dbReference>
<evidence type="ECO:0000256" key="1">
    <source>
        <dbReference type="ARBA" id="ARBA00001947"/>
    </source>
</evidence>
<dbReference type="Gene3D" id="3.60.15.10">
    <property type="entry name" value="Ribonuclease Z/Hydroxyacylglutathione hydrolase-like"/>
    <property type="match status" value="1"/>
</dbReference>
<keyword evidence="4" id="KW-0862">Zinc</keyword>
<dbReference type="PANTHER" id="PTHR46233">
    <property type="entry name" value="HYDROXYACYLGLUTATHIONE HYDROLASE GLOC"/>
    <property type="match status" value="1"/>
</dbReference>
<evidence type="ECO:0000313" key="6">
    <source>
        <dbReference type="EMBL" id="KIO43212.1"/>
    </source>
</evidence>
<dbReference type="EMBL" id="JPIT01000032">
    <property type="protein sequence ID" value="KIO43212.1"/>
    <property type="molecule type" value="Genomic_DNA"/>
</dbReference>
<dbReference type="PANTHER" id="PTHR46233:SF3">
    <property type="entry name" value="HYDROXYACYLGLUTATHIONE HYDROLASE GLOC"/>
    <property type="match status" value="1"/>
</dbReference>
<gene>
    <name evidence="7" type="ORF">BA92_07890</name>
    <name evidence="6" type="ORF">IE90_13490</name>
</gene>
<dbReference type="CDD" id="cd06262">
    <property type="entry name" value="metallo-hydrolase-like_MBL-fold"/>
    <property type="match status" value="1"/>
</dbReference>
<evidence type="ECO:0000313" key="7">
    <source>
        <dbReference type="EMBL" id="KIO44928.1"/>
    </source>
</evidence>
<accession>A0A0C3MEQ3</accession>
<evidence type="ECO:0000256" key="2">
    <source>
        <dbReference type="ARBA" id="ARBA00022723"/>
    </source>
</evidence>
<dbReference type="RefSeq" id="WP_041504323.1">
    <property type="nucleotide sequence ID" value="NZ_JPIT01000032.1"/>
</dbReference>
<reference evidence="7 9" key="1">
    <citation type="submission" date="2014-07" db="EMBL/GenBank/DDBJ databases">
        <title>Porphyromonadaceae bacterium OUH 308042 = ATCC BAA-2681 = DSM 28342 draft genome.</title>
        <authorList>
            <person name="Sydenham T.V."/>
            <person name="Hasman H."/>
            <person name="Justensen U.S."/>
        </authorList>
    </citation>
    <scope>NUCLEOTIDE SEQUENCE [LARGE SCALE GENOMIC DNA]</scope>
    <source>
        <strain evidence="7 9">OUH 308042</strain>
    </source>
</reference>
<evidence type="ECO:0000313" key="8">
    <source>
        <dbReference type="Proteomes" id="UP000031937"/>
    </source>
</evidence>
<comment type="cofactor">
    <cofactor evidence="1">
        <name>Zn(2+)</name>
        <dbReference type="ChEBI" id="CHEBI:29105"/>
    </cofactor>
</comment>
<evidence type="ECO:0000256" key="3">
    <source>
        <dbReference type="ARBA" id="ARBA00022801"/>
    </source>
</evidence>
<dbReference type="SMART" id="SM00849">
    <property type="entry name" value="Lactamase_B"/>
    <property type="match status" value="1"/>
</dbReference>
<proteinExistence type="predicted"/>
<dbReference type="GO" id="GO:0046872">
    <property type="term" value="F:metal ion binding"/>
    <property type="evidence" value="ECO:0007669"/>
    <property type="project" value="UniProtKB-KW"/>
</dbReference>
<name>A0A0C3MEQ3_9PORP</name>
<keyword evidence="9" id="KW-1185">Reference proteome</keyword>
<dbReference type="Proteomes" id="UP000031980">
    <property type="component" value="Unassembled WGS sequence"/>
</dbReference>
<dbReference type="InterPro" id="IPR001279">
    <property type="entry name" value="Metallo-B-lactamas"/>
</dbReference>
<organism evidence="7 9">
    <name type="scientific">Sanguibacteroides justesenii</name>
    <dbReference type="NCBI Taxonomy" id="1547597"/>
    <lineage>
        <taxon>Bacteria</taxon>
        <taxon>Pseudomonadati</taxon>
        <taxon>Bacteroidota</taxon>
        <taxon>Bacteroidia</taxon>
        <taxon>Bacteroidales</taxon>
        <taxon>Porphyromonadaceae</taxon>
        <taxon>Sanguibacteroides</taxon>
    </lineage>
</organism>
<comment type="caution">
    <text evidence="7">The sequence shown here is derived from an EMBL/GenBank/DDBJ whole genome shotgun (WGS) entry which is preliminary data.</text>
</comment>
<dbReference type="OrthoDB" id="9802248at2"/>
<protein>
    <submittedName>
        <fullName evidence="7">Metallo-beta-lactamase</fullName>
    </submittedName>
</protein>
<keyword evidence="2" id="KW-0479">Metal-binding</keyword>
<dbReference type="SUPFAM" id="SSF56281">
    <property type="entry name" value="Metallo-hydrolase/oxidoreductase"/>
    <property type="match status" value="1"/>
</dbReference>
<feature type="domain" description="Metallo-beta-lactamase" evidence="5">
    <location>
        <begin position="12"/>
        <end position="195"/>
    </location>
</feature>
<evidence type="ECO:0000313" key="9">
    <source>
        <dbReference type="Proteomes" id="UP000031980"/>
    </source>
</evidence>
<evidence type="ECO:0000256" key="4">
    <source>
        <dbReference type="ARBA" id="ARBA00022833"/>
    </source>
</evidence>
<dbReference type="InterPro" id="IPR051453">
    <property type="entry name" value="MBL_Glyoxalase_II"/>
</dbReference>
<evidence type="ECO:0000259" key="5">
    <source>
        <dbReference type="SMART" id="SM00849"/>
    </source>
</evidence>
<dbReference type="Proteomes" id="UP000031937">
    <property type="component" value="Unassembled WGS sequence"/>
</dbReference>